<name>A0A0A1FEF6_9BURK</name>
<dbReference type="InterPro" id="IPR049180">
    <property type="entry name" value="MdcG_C"/>
</dbReference>
<sequence length="225" mass="24854">MIARHSLVWLNANGWRRAAQTAAADSVDTVCVALTRWQQEDWPLVLRRREADTSDNELCVGLALPPDGNGDKARIPLRVQLAGIQRIEEPLTLEKALAHMPPGWSGPLHAFAGDCLHSGIVLRVYGSWAWQILTQQNYVTASSDIDLLFTPRSEPEFSRGMALLAQHAARLPLDGEVIFPDGQAVAWKECWQALHASSQPRVLVKTETIVQLTPLARLMSSLEPA</sequence>
<organism evidence="5 6">
    <name type="scientific">Collimonas arenae</name>
    <dbReference type="NCBI Taxonomy" id="279058"/>
    <lineage>
        <taxon>Bacteria</taxon>
        <taxon>Pseudomonadati</taxon>
        <taxon>Pseudomonadota</taxon>
        <taxon>Betaproteobacteria</taxon>
        <taxon>Burkholderiales</taxon>
        <taxon>Oxalobacteraceae</taxon>
        <taxon>Collimonas</taxon>
    </lineage>
</organism>
<dbReference type="Pfam" id="PF20866">
    <property type="entry name" value="MdcG_N"/>
    <property type="match status" value="1"/>
</dbReference>
<evidence type="ECO:0000256" key="2">
    <source>
        <dbReference type="ARBA" id="ARBA00022695"/>
    </source>
</evidence>
<evidence type="ECO:0000313" key="6">
    <source>
        <dbReference type="Proteomes" id="UP000030302"/>
    </source>
</evidence>
<reference evidence="6" key="1">
    <citation type="journal article" date="2014" name="Soil Biol. Biochem.">
        <title>Structure and function of bacterial communities in ageing soils: Insights from the Mendocino ecological staircase.</title>
        <authorList>
            <person name="Uroz S."/>
            <person name="Tech J.J."/>
            <person name="Sawaya N.A."/>
            <person name="Frey-Klett P."/>
            <person name="Leveau J.H.J."/>
        </authorList>
    </citation>
    <scope>NUCLEOTIDE SEQUENCE [LARGE SCALE GENOMIC DNA]</scope>
    <source>
        <strain evidence="6">Cal35</strain>
    </source>
</reference>
<dbReference type="Pfam" id="PF10620">
    <property type="entry name" value="MdcG"/>
    <property type="match status" value="1"/>
</dbReference>
<dbReference type="InterPro" id="IPR017557">
    <property type="entry name" value="Holo-ACP_synthase"/>
</dbReference>
<dbReference type="RefSeq" id="WP_038490130.1">
    <property type="nucleotide sequence ID" value="NZ_CP009962.1"/>
</dbReference>
<feature type="domain" description="Phosphoribosyl-dephospho-CoA transferase MdcG N-terminal" evidence="4">
    <location>
        <begin position="4"/>
        <end position="90"/>
    </location>
</feature>
<dbReference type="Proteomes" id="UP000030302">
    <property type="component" value="Chromosome"/>
</dbReference>
<dbReference type="STRING" id="279058.LT85_3017"/>
<protein>
    <submittedName>
        <fullName evidence="5">Phosphoribosyl-dephospho-CoA transferase</fullName>
        <ecNumber evidence="5">2.7.7.-</ecNumber>
    </submittedName>
</protein>
<feature type="domain" description="Phosphoribosyl-dephospho-CoA transferase MdcG C-terminal" evidence="3">
    <location>
        <begin position="93"/>
        <end position="214"/>
    </location>
</feature>
<evidence type="ECO:0000256" key="1">
    <source>
        <dbReference type="ARBA" id="ARBA00022679"/>
    </source>
</evidence>
<gene>
    <name evidence="5" type="ORF">LT85_3017</name>
</gene>
<dbReference type="HOGENOM" id="CLU_075747_0_1_4"/>
<dbReference type="EMBL" id="CP009962">
    <property type="protein sequence ID" value="AIY42175.1"/>
    <property type="molecule type" value="Genomic_DNA"/>
</dbReference>
<proteinExistence type="predicted"/>
<keyword evidence="2 5" id="KW-0548">Nucleotidyltransferase</keyword>
<dbReference type="KEGG" id="care:LT85_3017"/>
<dbReference type="EC" id="2.7.7.-" evidence="5"/>
<keyword evidence="6" id="KW-1185">Reference proteome</keyword>
<dbReference type="AlphaFoldDB" id="A0A0A1FEF6"/>
<dbReference type="GO" id="GO:0016779">
    <property type="term" value="F:nucleotidyltransferase activity"/>
    <property type="evidence" value="ECO:0007669"/>
    <property type="project" value="UniProtKB-KW"/>
</dbReference>
<accession>A0A0A1FEF6</accession>
<dbReference type="NCBIfam" id="TIGR03135">
    <property type="entry name" value="malonate_mdcG"/>
    <property type="match status" value="1"/>
</dbReference>
<keyword evidence="1 5" id="KW-0808">Transferase</keyword>
<dbReference type="InterPro" id="IPR048903">
    <property type="entry name" value="MdcG_N"/>
</dbReference>
<evidence type="ECO:0000259" key="4">
    <source>
        <dbReference type="Pfam" id="PF20866"/>
    </source>
</evidence>
<evidence type="ECO:0000313" key="5">
    <source>
        <dbReference type="EMBL" id="AIY42175.1"/>
    </source>
</evidence>
<evidence type="ECO:0000259" key="3">
    <source>
        <dbReference type="Pfam" id="PF10620"/>
    </source>
</evidence>